<evidence type="ECO:0000313" key="6">
    <source>
        <dbReference type="Proteomes" id="UP000177698"/>
    </source>
</evidence>
<dbReference type="InterPro" id="IPR006319">
    <property type="entry name" value="PEP_synth"/>
</dbReference>
<name>A0A1F7IEL3_9BACT</name>
<dbReference type="SUPFAM" id="SSF52009">
    <property type="entry name" value="Phosphohistidine domain"/>
    <property type="match status" value="1"/>
</dbReference>
<evidence type="ECO:0000259" key="4">
    <source>
        <dbReference type="Pfam" id="PF00391"/>
    </source>
</evidence>
<comment type="similarity">
    <text evidence="1">Belongs to the PEP-utilizing enzyme family.</text>
</comment>
<dbReference type="GO" id="GO:0005524">
    <property type="term" value="F:ATP binding"/>
    <property type="evidence" value="ECO:0007669"/>
    <property type="project" value="UniProtKB-KW"/>
</dbReference>
<feature type="domain" description="PEP-utilising enzyme mobile" evidence="4">
    <location>
        <begin position="292"/>
        <end position="362"/>
    </location>
</feature>
<evidence type="ECO:0000256" key="3">
    <source>
        <dbReference type="ARBA" id="ARBA00022840"/>
    </source>
</evidence>
<comment type="caution">
    <text evidence="5">The sequence shown here is derived from an EMBL/GenBank/DDBJ whole genome shotgun (WGS) entry which is preliminary data.</text>
</comment>
<dbReference type="AlphaFoldDB" id="A0A1F7IEL3"/>
<keyword evidence="2" id="KW-0547">Nucleotide-binding</keyword>
<reference evidence="5 6" key="1">
    <citation type="journal article" date="2016" name="Nat. Commun.">
        <title>Thousands of microbial genomes shed light on interconnected biogeochemical processes in an aquifer system.</title>
        <authorList>
            <person name="Anantharaman K."/>
            <person name="Brown C.T."/>
            <person name="Hug L.A."/>
            <person name="Sharon I."/>
            <person name="Castelle C.J."/>
            <person name="Probst A.J."/>
            <person name="Thomas B.C."/>
            <person name="Singh A."/>
            <person name="Wilkins M.J."/>
            <person name="Karaoz U."/>
            <person name="Brodie E.L."/>
            <person name="Williams K.H."/>
            <person name="Hubbard S.S."/>
            <person name="Banfield J.F."/>
        </authorList>
    </citation>
    <scope>NUCLEOTIDE SEQUENCE [LARGE SCALE GENOMIC DNA]</scope>
</reference>
<keyword evidence="3" id="KW-0067">ATP-binding</keyword>
<sequence length="372" mass="43166">MKILDKFKQIDWQFYIKREVNFATEQFMHEGWIKFTKKTFKKPLLKRINYYTNGFAKIYISQAEKSLFKNYFKNLFVKNKLNQLYIKCINDCKKVESWLPKLSRIKYQTTSNFELVDLYSEMREKSKSLALSLIAPRLVSLALTELENPENKVQINTLQDKFSKLNEYRRILTSEKLYKLWLPLFEGIGKRNNLNLNEVLFLLPQEIIDLLNNRLDRQTTKKLCEKRLKSCIYIFIDGKVDVLVKKIKKYASDLPKDRISKSKKVLGNCASVGKVKAKARLIFKANDYQKIKSGDIAVTFMTQPEISKVIDKVSGIITDEGGILCHAAIIARENNIPCLTATQIATSILKDNDEVLLNATEGYFIKNQSNLL</sequence>
<organism evidence="5 6">
    <name type="scientific">Candidatus Roizmanbacteria bacterium RIFCSPLOWO2_01_FULL_37_12</name>
    <dbReference type="NCBI Taxonomy" id="1802056"/>
    <lineage>
        <taxon>Bacteria</taxon>
        <taxon>Candidatus Roizmaniibacteriota</taxon>
    </lineage>
</organism>
<dbReference type="PANTHER" id="PTHR43030:SF1">
    <property type="entry name" value="PHOSPHOENOLPYRUVATE SYNTHASE"/>
    <property type="match status" value="1"/>
</dbReference>
<accession>A0A1F7IEL3</accession>
<dbReference type="PANTHER" id="PTHR43030">
    <property type="entry name" value="PHOSPHOENOLPYRUVATE SYNTHASE"/>
    <property type="match status" value="1"/>
</dbReference>
<proteinExistence type="inferred from homology"/>
<gene>
    <name evidence="5" type="ORF">A2954_03770</name>
</gene>
<dbReference type="EMBL" id="MGAG01000009">
    <property type="protein sequence ID" value="OGK41806.1"/>
    <property type="molecule type" value="Genomic_DNA"/>
</dbReference>
<dbReference type="InterPro" id="IPR036637">
    <property type="entry name" value="Phosphohistidine_dom_sf"/>
</dbReference>
<dbReference type="STRING" id="1802056.A2954_03770"/>
<dbReference type="Pfam" id="PF00391">
    <property type="entry name" value="PEP-utilizers"/>
    <property type="match status" value="1"/>
</dbReference>
<dbReference type="Proteomes" id="UP000177698">
    <property type="component" value="Unassembled WGS sequence"/>
</dbReference>
<evidence type="ECO:0000313" key="5">
    <source>
        <dbReference type="EMBL" id="OGK41806.1"/>
    </source>
</evidence>
<evidence type="ECO:0000256" key="2">
    <source>
        <dbReference type="ARBA" id="ARBA00022741"/>
    </source>
</evidence>
<dbReference type="Gene3D" id="3.50.30.10">
    <property type="entry name" value="Phosphohistidine domain"/>
    <property type="match status" value="1"/>
</dbReference>
<evidence type="ECO:0000256" key="1">
    <source>
        <dbReference type="ARBA" id="ARBA00007837"/>
    </source>
</evidence>
<dbReference type="GO" id="GO:0008986">
    <property type="term" value="F:pyruvate, water dikinase activity"/>
    <property type="evidence" value="ECO:0007669"/>
    <property type="project" value="InterPro"/>
</dbReference>
<dbReference type="InterPro" id="IPR008279">
    <property type="entry name" value="PEP-util_enz_mobile_dom"/>
</dbReference>
<protein>
    <recommendedName>
        <fullName evidence="4">PEP-utilising enzyme mobile domain-containing protein</fullName>
    </recommendedName>
</protein>